<dbReference type="EMBL" id="JAUSUW010000010">
    <property type="protein sequence ID" value="MDQ0422341.1"/>
    <property type="molecule type" value="Genomic_DNA"/>
</dbReference>
<keyword evidence="2" id="KW-1185">Reference proteome</keyword>
<evidence type="ECO:0000313" key="1">
    <source>
        <dbReference type="EMBL" id="MDQ0422341.1"/>
    </source>
</evidence>
<organism evidence="1 2">
    <name type="scientific">Peteryoungia aggregata LMG 23059</name>
    <dbReference type="NCBI Taxonomy" id="1368425"/>
    <lineage>
        <taxon>Bacteria</taxon>
        <taxon>Pseudomonadati</taxon>
        <taxon>Pseudomonadota</taxon>
        <taxon>Alphaproteobacteria</taxon>
        <taxon>Hyphomicrobiales</taxon>
        <taxon>Rhizobiaceae</taxon>
        <taxon>Peteryoungia</taxon>
    </lineage>
</organism>
<protein>
    <submittedName>
        <fullName evidence="1">Uncharacterized protein</fullName>
    </submittedName>
</protein>
<name>A0ABU0GAF7_9HYPH</name>
<dbReference type="RefSeq" id="WP_307374808.1">
    <property type="nucleotide sequence ID" value="NZ_JAUSUW010000010.1"/>
</dbReference>
<reference evidence="1 2" key="1">
    <citation type="submission" date="2023-07" db="EMBL/GenBank/DDBJ databases">
        <title>Genomic Encyclopedia of Type Strains, Phase IV (KMG-IV): sequencing the most valuable type-strain genomes for metagenomic binning, comparative biology and taxonomic classification.</title>
        <authorList>
            <person name="Goeker M."/>
        </authorList>
    </citation>
    <scope>NUCLEOTIDE SEQUENCE [LARGE SCALE GENOMIC DNA]</scope>
    <source>
        <strain evidence="1 2">DSM 1111</strain>
    </source>
</reference>
<gene>
    <name evidence="1" type="ORF">J2045_003389</name>
</gene>
<accession>A0ABU0GAF7</accession>
<evidence type="ECO:0000313" key="2">
    <source>
        <dbReference type="Proteomes" id="UP001238496"/>
    </source>
</evidence>
<sequence length="95" mass="10860">MTSNNVKLTIHKGEKPVRIHPKGPELPFHQISYDPIGRTFSWEVKVKGRPPSLNNPTSNEGPFHLYKQLTPEEITRYIDDETMAECLAMSLTQAR</sequence>
<dbReference type="Proteomes" id="UP001238496">
    <property type="component" value="Unassembled WGS sequence"/>
</dbReference>
<comment type="caution">
    <text evidence="1">The sequence shown here is derived from an EMBL/GenBank/DDBJ whole genome shotgun (WGS) entry which is preliminary data.</text>
</comment>
<proteinExistence type="predicted"/>